<dbReference type="GO" id="GO:0003743">
    <property type="term" value="F:translation initiation factor activity"/>
    <property type="evidence" value="ECO:0007669"/>
    <property type="project" value="UniProtKB-KW"/>
</dbReference>
<keyword evidence="3" id="KW-0648">Protein biosynthesis</keyword>
<dbReference type="PROSITE" id="PS50966">
    <property type="entry name" value="ZF_SWIM"/>
    <property type="match status" value="1"/>
</dbReference>
<dbReference type="OrthoDB" id="1036089at2759"/>
<reference evidence="3 4" key="1">
    <citation type="submission" date="2019-12" db="EMBL/GenBank/DDBJ databases">
        <authorList>
            <person name="Alioto T."/>
            <person name="Alioto T."/>
            <person name="Gomez Garrido J."/>
        </authorList>
    </citation>
    <scope>NUCLEOTIDE SEQUENCE [LARGE SCALE GENOMIC DNA]</scope>
</reference>
<gene>
    <name evidence="3" type="ORF">OLEA9_A105588</name>
</gene>
<keyword evidence="1" id="KW-0479">Metal-binding</keyword>
<keyword evidence="1" id="KW-0862">Zinc</keyword>
<sequence length="150" mass="17006">MGRSFLAFGILVPFGCKCIELADMIISTLKIDKRDLSLKIDYVSHIEMSLIRISNGSSLQFYLELKHRDICITTFALHINVVSSSNEFLYEVIADGTKNIVDLTRMICTCNQFQKAGVPCQRGLAVAGEKKDQRYNYCSRYNTKETYLAT</sequence>
<evidence type="ECO:0000259" key="2">
    <source>
        <dbReference type="PROSITE" id="PS50966"/>
    </source>
</evidence>
<dbReference type="AlphaFoldDB" id="A0A8S0U940"/>
<accession>A0A8S0U940</accession>
<comment type="caution">
    <text evidence="3">The sequence shown here is derived from an EMBL/GenBank/DDBJ whole genome shotgun (WGS) entry which is preliminary data.</text>
</comment>
<dbReference type="Proteomes" id="UP000594638">
    <property type="component" value="Unassembled WGS sequence"/>
</dbReference>
<feature type="domain" description="SWIM-type" evidence="2">
    <location>
        <begin position="90"/>
        <end position="131"/>
    </location>
</feature>
<dbReference type="InterPro" id="IPR007527">
    <property type="entry name" value="Znf_SWIM"/>
</dbReference>
<evidence type="ECO:0000256" key="1">
    <source>
        <dbReference type="PROSITE-ProRule" id="PRU00325"/>
    </source>
</evidence>
<evidence type="ECO:0000313" key="3">
    <source>
        <dbReference type="EMBL" id="CAA3014251.1"/>
    </source>
</evidence>
<keyword evidence="1" id="KW-0863">Zinc-finger</keyword>
<proteinExistence type="predicted"/>
<evidence type="ECO:0000313" key="4">
    <source>
        <dbReference type="Proteomes" id="UP000594638"/>
    </source>
</evidence>
<dbReference type="EMBL" id="CACTIH010007475">
    <property type="protein sequence ID" value="CAA3014251.1"/>
    <property type="molecule type" value="Genomic_DNA"/>
</dbReference>
<protein>
    <submittedName>
        <fullName evidence="3">Eukaryotic translation initiation factor 1A-like isoform X1</fullName>
    </submittedName>
</protein>
<dbReference type="GO" id="GO:0008270">
    <property type="term" value="F:zinc ion binding"/>
    <property type="evidence" value="ECO:0007669"/>
    <property type="project" value="UniProtKB-KW"/>
</dbReference>
<keyword evidence="4" id="KW-1185">Reference proteome</keyword>
<name>A0A8S0U940_OLEEU</name>
<dbReference type="Gramene" id="OE9A105588T1">
    <property type="protein sequence ID" value="OE9A105588C1"/>
    <property type="gene ID" value="OE9A105588"/>
</dbReference>
<keyword evidence="3" id="KW-0396">Initiation factor</keyword>
<organism evidence="3 4">
    <name type="scientific">Olea europaea subsp. europaea</name>
    <dbReference type="NCBI Taxonomy" id="158383"/>
    <lineage>
        <taxon>Eukaryota</taxon>
        <taxon>Viridiplantae</taxon>
        <taxon>Streptophyta</taxon>
        <taxon>Embryophyta</taxon>
        <taxon>Tracheophyta</taxon>
        <taxon>Spermatophyta</taxon>
        <taxon>Magnoliopsida</taxon>
        <taxon>eudicotyledons</taxon>
        <taxon>Gunneridae</taxon>
        <taxon>Pentapetalae</taxon>
        <taxon>asterids</taxon>
        <taxon>lamiids</taxon>
        <taxon>Lamiales</taxon>
        <taxon>Oleaceae</taxon>
        <taxon>Oleeae</taxon>
        <taxon>Olea</taxon>
    </lineage>
</organism>